<keyword evidence="8" id="KW-0378">Hydrolase</keyword>
<keyword evidence="5" id="KW-0812">Transmembrane</keyword>
<dbReference type="GO" id="GO:0005525">
    <property type="term" value="F:GTP binding"/>
    <property type="evidence" value="ECO:0007669"/>
    <property type="project" value="UniProtKB-KW"/>
</dbReference>
<evidence type="ECO:0000259" key="18">
    <source>
        <dbReference type="PROSITE" id="PS51720"/>
    </source>
</evidence>
<dbReference type="GO" id="GO:0015031">
    <property type="term" value="P:protein transport"/>
    <property type="evidence" value="ECO:0007669"/>
    <property type="project" value="UniProtKB-KW"/>
</dbReference>
<name>A0AAW2VD97_9LAMI</name>
<evidence type="ECO:0000256" key="17">
    <source>
        <dbReference type="SAM" id="MobiDB-lite"/>
    </source>
</evidence>
<dbReference type="InterPro" id="IPR045058">
    <property type="entry name" value="GIMA/IAN/Toc"/>
</dbReference>
<keyword evidence="3" id="KW-0150">Chloroplast</keyword>
<keyword evidence="4" id="KW-0934">Plastid</keyword>
<evidence type="ECO:0000256" key="13">
    <source>
        <dbReference type="ARBA" id="ARBA00023134"/>
    </source>
</evidence>
<sequence>MTSIKDWVFSQVVSKSIGSTRPLSASESILSQEPHNEELGNRGLTQTNASLISRPVSTEVPCSSSDIQITENVLSRREENSCGSNLSTEEKKLDPLQKVEALQIKFLRLLRRLGPLQDNLTAAKVLYRIHLATLIRAGESDLERANLESDRAQAVAREQEETGLPELDFSLKILVLGKTGVGKSSTINSILGGSKVTTNAFRPATNKVQEIVGIVNGIRVSFIDTPGLLPSSTNSDSKNRKILHSVKRFIRKSRPDVILYFERLDLINMGYCDFPLLKLVTDILGPAIWFSSNIVMTHSSAALPEGQNGYPVSYDSYVSYCTQVVQHHIQAILDTKLENPVILVENHPYCKVDNSGKKILPNGQVWMTQFMFLCISTKILGDVNTLLEFEDSIKLRPLGKSRSPSLPHLLSSFLKHRVKLTPDGADDEINELSFCDTEDEDEYDQLPPIRILTRAQFQKLTPSQKKDYLDELDYRETLYLKKQLKQEYIRRQKKDNDVVASDGNPDYPEGPPEAIMLPDMAVPPSFGSDSLSIDFAALSWVTSGLQGPFWIHMDGIMM</sequence>
<dbReference type="PANTHER" id="PTHR10903:SF68">
    <property type="entry name" value="TRANSLOCASE OF CHLOROPLAST 90, CHLOROPLASTIC"/>
    <property type="match status" value="1"/>
</dbReference>
<keyword evidence="13" id="KW-0342">GTP-binding</keyword>
<dbReference type="GO" id="GO:0045036">
    <property type="term" value="P:protein targeting to chloroplast"/>
    <property type="evidence" value="ECO:0007669"/>
    <property type="project" value="TreeGrafter"/>
</dbReference>
<gene>
    <name evidence="19" type="ORF">Slati_2894600</name>
</gene>
<evidence type="ECO:0000256" key="8">
    <source>
        <dbReference type="ARBA" id="ARBA00022801"/>
    </source>
</evidence>
<feature type="region of interest" description="Disordered" evidence="17">
    <location>
        <begin position="23"/>
        <end position="44"/>
    </location>
</feature>
<evidence type="ECO:0000256" key="3">
    <source>
        <dbReference type="ARBA" id="ARBA00022528"/>
    </source>
</evidence>
<comment type="cofactor">
    <cofactor evidence="1">
        <name>Mg(2+)</name>
        <dbReference type="ChEBI" id="CHEBI:18420"/>
    </cofactor>
</comment>
<dbReference type="InterPro" id="IPR027417">
    <property type="entry name" value="P-loop_NTPase"/>
</dbReference>
<keyword evidence="10" id="KW-0460">Magnesium</keyword>
<evidence type="ECO:0000313" key="19">
    <source>
        <dbReference type="EMBL" id="KAL0427198.1"/>
    </source>
</evidence>
<organism evidence="19">
    <name type="scientific">Sesamum latifolium</name>
    <dbReference type="NCBI Taxonomy" id="2727402"/>
    <lineage>
        <taxon>Eukaryota</taxon>
        <taxon>Viridiplantae</taxon>
        <taxon>Streptophyta</taxon>
        <taxon>Embryophyta</taxon>
        <taxon>Tracheophyta</taxon>
        <taxon>Spermatophyta</taxon>
        <taxon>Magnoliopsida</taxon>
        <taxon>eudicotyledons</taxon>
        <taxon>Gunneridae</taxon>
        <taxon>Pentapetalae</taxon>
        <taxon>asterids</taxon>
        <taxon>lamiids</taxon>
        <taxon>Lamiales</taxon>
        <taxon>Pedaliaceae</taxon>
        <taxon>Sesamum</taxon>
    </lineage>
</organism>
<evidence type="ECO:0000256" key="14">
    <source>
        <dbReference type="ARBA" id="ARBA00023136"/>
    </source>
</evidence>
<comment type="similarity">
    <text evidence="16">Belongs to the TRAFAC class TrmE-Era-EngA-EngB-Septin-like GTPase superfamily. AIG1/Toc34/Toc159-like paraseptin GTPase family. TOC159 subfamily.</text>
</comment>
<dbReference type="GO" id="GO:0016787">
    <property type="term" value="F:hydrolase activity"/>
    <property type="evidence" value="ECO:0007669"/>
    <property type="project" value="UniProtKB-KW"/>
</dbReference>
<reference evidence="19" key="2">
    <citation type="journal article" date="2024" name="Plant">
        <title>Genomic evolution and insights into agronomic trait innovations of Sesamum species.</title>
        <authorList>
            <person name="Miao H."/>
            <person name="Wang L."/>
            <person name="Qu L."/>
            <person name="Liu H."/>
            <person name="Sun Y."/>
            <person name="Le M."/>
            <person name="Wang Q."/>
            <person name="Wei S."/>
            <person name="Zheng Y."/>
            <person name="Lin W."/>
            <person name="Duan Y."/>
            <person name="Cao H."/>
            <person name="Xiong S."/>
            <person name="Wang X."/>
            <person name="Wei L."/>
            <person name="Li C."/>
            <person name="Ma Q."/>
            <person name="Ju M."/>
            <person name="Zhao R."/>
            <person name="Li G."/>
            <person name="Mu C."/>
            <person name="Tian Q."/>
            <person name="Mei H."/>
            <person name="Zhang T."/>
            <person name="Gao T."/>
            <person name="Zhang H."/>
        </authorList>
    </citation>
    <scope>NUCLEOTIDE SEQUENCE</scope>
    <source>
        <strain evidence="19">KEN1</strain>
    </source>
</reference>
<dbReference type="Gene3D" id="3.40.50.300">
    <property type="entry name" value="P-loop containing nucleotide triphosphate hydrolases"/>
    <property type="match status" value="1"/>
</dbReference>
<evidence type="ECO:0000256" key="15">
    <source>
        <dbReference type="ARBA" id="ARBA00023766"/>
    </source>
</evidence>
<keyword evidence="9" id="KW-1002">Plastid outer membrane</keyword>
<evidence type="ECO:0000256" key="11">
    <source>
        <dbReference type="ARBA" id="ARBA00022927"/>
    </source>
</evidence>
<evidence type="ECO:0000256" key="2">
    <source>
        <dbReference type="ARBA" id="ARBA00022448"/>
    </source>
</evidence>
<dbReference type="FunFam" id="3.40.50.300:FF:000413">
    <property type="entry name" value="Translocase of chloroplast 120, chloroplastic"/>
    <property type="match status" value="1"/>
</dbReference>
<dbReference type="PROSITE" id="PS51720">
    <property type="entry name" value="G_AIG1"/>
    <property type="match status" value="1"/>
</dbReference>
<dbReference type="GO" id="GO:0046872">
    <property type="term" value="F:metal ion binding"/>
    <property type="evidence" value="ECO:0007669"/>
    <property type="project" value="UniProtKB-KW"/>
</dbReference>
<keyword evidence="12" id="KW-1133">Transmembrane helix</keyword>
<dbReference type="Pfam" id="PF04548">
    <property type="entry name" value="AIG1"/>
    <property type="match status" value="1"/>
</dbReference>
<evidence type="ECO:0000256" key="1">
    <source>
        <dbReference type="ARBA" id="ARBA00001946"/>
    </source>
</evidence>
<feature type="domain" description="AIG1-type G" evidence="18">
    <location>
        <begin position="168"/>
        <end position="398"/>
    </location>
</feature>
<comment type="caution">
    <text evidence="19">The sequence shown here is derived from an EMBL/GenBank/DDBJ whole genome shotgun (WGS) entry which is preliminary data.</text>
</comment>
<dbReference type="AlphaFoldDB" id="A0AAW2VD97"/>
<accession>A0AAW2VD97</accession>
<reference evidence="19" key="1">
    <citation type="submission" date="2020-06" db="EMBL/GenBank/DDBJ databases">
        <authorList>
            <person name="Li T."/>
            <person name="Hu X."/>
            <person name="Zhang T."/>
            <person name="Song X."/>
            <person name="Zhang H."/>
            <person name="Dai N."/>
            <person name="Sheng W."/>
            <person name="Hou X."/>
            <person name="Wei L."/>
        </authorList>
    </citation>
    <scope>NUCLEOTIDE SEQUENCE</scope>
    <source>
        <strain evidence="19">KEN1</strain>
        <tissue evidence="19">Leaf</tissue>
    </source>
</reference>
<evidence type="ECO:0000256" key="16">
    <source>
        <dbReference type="ARBA" id="ARBA00023775"/>
    </source>
</evidence>
<keyword evidence="7" id="KW-0547">Nucleotide-binding</keyword>
<dbReference type="SUPFAM" id="SSF52540">
    <property type="entry name" value="P-loop containing nucleoside triphosphate hydrolases"/>
    <property type="match status" value="1"/>
</dbReference>
<evidence type="ECO:0000256" key="12">
    <source>
        <dbReference type="ARBA" id="ARBA00022989"/>
    </source>
</evidence>
<evidence type="ECO:0000256" key="9">
    <source>
        <dbReference type="ARBA" id="ARBA00022805"/>
    </source>
</evidence>
<keyword evidence="14" id="KW-0472">Membrane</keyword>
<evidence type="ECO:0000256" key="5">
    <source>
        <dbReference type="ARBA" id="ARBA00022692"/>
    </source>
</evidence>
<evidence type="ECO:0000256" key="10">
    <source>
        <dbReference type="ARBA" id="ARBA00022842"/>
    </source>
</evidence>
<evidence type="ECO:0000256" key="6">
    <source>
        <dbReference type="ARBA" id="ARBA00022723"/>
    </source>
</evidence>
<protein>
    <submittedName>
        <fullName evidence="19">Translocase of chloroplast, chloroplastic</fullName>
    </submittedName>
</protein>
<evidence type="ECO:0000256" key="4">
    <source>
        <dbReference type="ARBA" id="ARBA00022640"/>
    </source>
</evidence>
<dbReference type="EMBL" id="JACGWN010000010">
    <property type="protein sequence ID" value="KAL0427198.1"/>
    <property type="molecule type" value="Genomic_DNA"/>
</dbReference>
<dbReference type="PANTHER" id="PTHR10903">
    <property type="entry name" value="GTPASE, IMAP FAMILY MEMBER-RELATED"/>
    <property type="match status" value="1"/>
</dbReference>
<feature type="compositionally biased region" description="Polar residues" evidence="17">
    <location>
        <begin position="23"/>
        <end position="33"/>
    </location>
</feature>
<dbReference type="GO" id="GO:0009707">
    <property type="term" value="C:chloroplast outer membrane"/>
    <property type="evidence" value="ECO:0007669"/>
    <property type="project" value="UniProtKB-SubCell"/>
</dbReference>
<evidence type="ECO:0000256" key="7">
    <source>
        <dbReference type="ARBA" id="ARBA00022741"/>
    </source>
</evidence>
<keyword evidence="6" id="KW-0479">Metal-binding</keyword>
<keyword evidence="2" id="KW-0813">Transport</keyword>
<comment type="subcellular location">
    <subcellularLocation>
        <location evidence="15">Plastid</location>
        <location evidence="15">Chloroplast outer membrane</location>
        <topology evidence="15">Single-pass membrane protein</topology>
    </subcellularLocation>
</comment>
<dbReference type="InterPro" id="IPR006703">
    <property type="entry name" value="G_AIG1"/>
</dbReference>
<proteinExistence type="inferred from homology"/>
<keyword evidence="11" id="KW-0653">Protein transport</keyword>